<comment type="caution">
    <text evidence="4">The sequence shown here is derived from an EMBL/GenBank/DDBJ whole genome shotgun (WGS) entry which is preliminary data.</text>
</comment>
<feature type="region of interest" description="Disordered" evidence="2">
    <location>
        <begin position="173"/>
        <end position="219"/>
    </location>
</feature>
<sequence>MFWDQRGKTSMMGGSQLTTLQLARWHRRRCDRQQCHAGSIYLCFYLSLSGSPVTTVNRAVGIQERLEGGQGRLADGRKVCTRSGWARYPLHTTIKSALTTWTPKLTTSTIQRKQPGGPPRGGMEDGPNRTDNTEPTGTTTTKEQKILRKCGCGWAKVRQGGLRAWLSTTDGERVEPHQLSQQEVHHQQQKHNPLHEPTRGATPKEKPIHKAKVRGPKASDKEAWRCFEQSVHPILQNLLAGSTTVKLNLFGNIIYEEGKERFGEMHQKKNTPKQKGRRETETFKLVKERRLLRKAWRKSEEHEKEDLKALWDQLKARLANLRRAERIRKRRSRKEKARASFFRDPFKYARGLLKEKKSGKLETTAEELQNHIKEQLGDSSRNIPLGSPRHVPRPPEVASQFDTSPPKWTEIKQVIENQYRDRTAYPIRAITTFTPKEKDSRNITQFRGIALLDVEGKIFFAVVARRMTSYFLSNNYIDTSCQKAGVPGFPGCVEHFAMIWEQIQTAKREKSDLHVVWLDLANVYGSVPHQLITFALNFFHIPTSIQSLISTYFSNFHVCYTTQEITTGWQQLEKVLAMGCSISPILFTAAFEIVLITAAFEIILIGGKQMVRGVRNQSGQCLPALRSYMDDVTTLLQTAAYTNRLLKRLEELLIWVRMKIKPAKSRSLSIQKGARSDNISFSVDGEKIPLLVEQPVQSLGRLYTADLSDKHMTSSIITQLSEGLGKLDRSHLPGKFKIWCYQFTLYQRQDKVRLVFELRDSSDPFVQKAKAPVRTGRKWRAEQAVDQAISQLKHQEIVGWLQPGRSGLRWGPAPKLWSKASKRKRKELVVLEVIRMEDEMYKIRAVSQCQQGRWTNWESVTKRAIVWADVEDSTSEAELPHKNPSLQHILTGCKSALTRYRWRHNQVLQKLAEVLEACRLEVNKTSLSTSQLRIHFVRQGAEAQNINQKEWSVLTPGWSRQKKALRKFAEEAEQGSFWLWLRRRRPYRCPTTWRCSGIKGAKHL</sequence>
<feature type="compositionally biased region" description="Basic and acidic residues" evidence="2">
    <location>
        <begin position="193"/>
        <end position="208"/>
    </location>
</feature>
<dbReference type="InterPro" id="IPR000477">
    <property type="entry name" value="RT_dom"/>
</dbReference>
<gene>
    <name evidence="4" type="ORF">SKAU_G00059570</name>
</gene>
<evidence type="ECO:0000256" key="1">
    <source>
        <dbReference type="SAM" id="Coils"/>
    </source>
</evidence>
<name>A0A9Q1JAM0_SYNKA</name>
<reference evidence="4" key="1">
    <citation type="journal article" date="2023" name="Science">
        <title>Genome structures resolve the early diversification of teleost fishes.</title>
        <authorList>
            <person name="Parey E."/>
            <person name="Louis A."/>
            <person name="Montfort J."/>
            <person name="Bouchez O."/>
            <person name="Roques C."/>
            <person name="Iampietro C."/>
            <person name="Lluch J."/>
            <person name="Castinel A."/>
            <person name="Donnadieu C."/>
            <person name="Desvignes T."/>
            <person name="Floi Bucao C."/>
            <person name="Jouanno E."/>
            <person name="Wen M."/>
            <person name="Mejri S."/>
            <person name="Dirks R."/>
            <person name="Jansen H."/>
            <person name="Henkel C."/>
            <person name="Chen W.J."/>
            <person name="Zahm M."/>
            <person name="Cabau C."/>
            <person name="Klopp C."/>
            <person name="Thompson A.W."/>
            <person name="Robinson-Rechavi M."/>
            <person name="Braasch I."/>
            <person name="Lecointre G."/>
            <person name="Bobe J."/>
            <person name="Postlethwait J.H."/>
            <person name="Berthelot C."/>
            <person name="Roest Crollius H."/>
            <person name="Guiguen Y."/>
        </authorList>
    </citation>
    <scope>NUCLEOTIDE SEQUENCE</scope>
    <source>
        <strain evidence="4">WJC10195</strain>
    </source>
</reference>
<dbReference type="Pfam" id="PF00078">
    <property type="entry name" value="RVT_1"/>
    <property type="match status" value="1"/>
</dbReference>
<dbReference type="PANTHER" id="PTHR19446">
    <property type="entry name" value="REVERSE TRANSCRIPTASES"/>
    <property type="match status" value="1"/>
</dbReference>
<evidence type="ECO:0000313" key="5">
    <source>
        <dbReference type="Proteomes" id="UP001152622"/>
    </source>
</evidence>
<evidence type="ECO:0000259" key="3">
    <source>
        <dbReference type="PROSITE" id="PS50878"/>
    </source>
</evidence>
<evidence type="ECO:0000256" key="2">
    <source>
        <dbReference type="SAM" id="MobiDB-lite"/>
    </source>
</evidence>
<feature type="domain" description="Reverse transcriptase" evidence="3">
    <location>
        <begin position="415"/>
        <end position="703"/>
    </location>
</feature>
<protein>
    <recommendedName>
        <fullName evidence="3">Reverse transcriptase domain-containing protein</fullName>
    </recommendedName>
</protein>
<dbReference type="EMBL" id="JAINUF010000002">
    <property type="protein sequence ID" value="KAJ8375377.1"/>
    <property type="molecule type" value="Genomic_DNA"/>
</dbReference>
<organism evidence="4 5">
    <name type="scientific">Synaphobranchus kaupii</name>
    <name type="common">Kaup's arrowtooth eel</name>
    <dbReference type="NCBI Taxonomy" id="118154"/>
    <lineage>
        <taxon>Eukaryota</taxon>
        <taxon>Metazoa</taxon>
        <taxon>Chordata</taxon>
        <taxon>Craniata</taxon>
        <taxon>Vertebrata</taxon>
        <taxon>Euteleostomi</taxon>
        <taxon>Actinopterygii</taxon>
        <taxon>Neopterygii</taxon>
        <taxon>Teleostei</taxon>
        <taxon>Anguilliformes</taxon>
        <taxon>Synaphobranchidae</taxon>
        <taxon>Synaphobranchus</taxon>
    </lineage>
</organism>
<feature type="region of interest" description="Disordered" evidence="2">
    <location>
        <begin position="106"/>
        <end position="144"/>
    </location>
</feature>
<feature type="coiled-coil region" evidence="1">
    <location>
        <begin position="297"/>
        <end position="324"/>
    </location>
</feature>
<proteinExistence type="predicted"/>
<evidence type="ECO:0000313" key="4">
    <source>
        <dbReference type="EMBL" id="KAJ8375377.1"/>
    </source>
</evidence>
<dbReference type="AlphaFoldDB" id="A0A9Q1JAM0"/>
<feature type="compositionally biased region" description="Basic and acidic residues" evidence="2">
    <location>
        <begin position="122"/>
        <end position="132"/>
    </location>
</feature>
<dbReference type="OrthoDB" id="447743at2759"/>
<dbReference type="Proteomes" id="UP001152622">
    <property type="component" value="Chromosome 2"/>
</dbReference>
<keyword evidence="5" id="KW-1185">Reference proteome</keyword>
<accession>A0A9Q1JAM0</accession>
<dbReference type="PROSITE" id="PS50878">
    <property type="entry name" value="RT_POL"/>
    <property type="match status" value="1"/>
</dbReference>
<keyword evidence="1" id="KW-0175">Coiled coil</keyword>